<dbReference type="OrthoDB" id="662756at2"/>
<keyword evidence="13" id="KW-0998">Cell outer membrane</keyword>
<evidence type="ECO:0000259" key="17">
    <source>
        <dbReference type="Pfam" id="PF22461"/>
    </source>
</evidence>
<dbReference type="PROSITE" id="PS51257">
    <property type="entry name" value="PROKAR_LIPOPROTEIN"/>
    <property type="match status" value="1"/>
</dbReference>
<evidence type="ECO:0000313" key="18">
    <source>
        <dbReference type="EMBL" id="SKB30623.1"/>
    </source>
</evidence>
<keyword evidence="10" id="KW-0626">Porin</keyword>
<evidence type="ECO:0000256" key="11">
    <source>
        <dbReference type="ARBA" id="ARBA00023136"/>
    </source>
</evidence>
<dbReference type="PANTHER" id="PTHR33619">
    <property type="entry name" value="POLYSACCHARIDE EXPORT PROTEIN GFCE-RELATED"/>
    <property type="match status" value="1"/>
</dbReference>
<dbReference type="Pfam" id="PF02563">
    <property type="entry name" value="Poly_export"/>
    <property type="match status" value="1"/>
</dbReference>
<evidence type="ECO:0000256" key="13">
    <source>
        <dbReference type="ARBA" id="ARBA00023237"/>
    </source>
</evidence>
<evidence type="ECO:0000256" key="1">
    <source>
        <dbReference type="ARBA" id="ARBA00004571"/>
    </source>
</evidence>
<organism evidence="18 19">
    <name type="scientific">Parapedobacter luteus</name>
    <dbReference type="NCBI Taxonomy" id="623280"/>
    <lineage>
        <taxon>Bacteria</taxon>
        <taxon>Pseudomonadati</taxon>
        <taxon>Bacteroidota</taxon>
        <taxon>Sphingobacteriia</taxon>
        <taxon>Sphingobacteriales</taxon>
        <taxon>Sphingobacteriaceae</taxon>
        <taxon>Parapedobacter</taxon>
    </lineage>
</organism>
<dbReference type="EMBL" id="FUYS01000001">
    <property type="protein sequence ID" value="SKB30623.1"/>
    <property type="molecule type" value="Genomic_DNA"/>
</dbReference>
<dbReference type="STRING" id="623280.SAMN05660226_00643"/>
<keyword evidence="11" id="KW-0472">Membrane</keyword>
<keyword evidence="4" id="KW-1134">Transmembrane beta strand</keyword>
<evidence type="ECO:0000256" key="7">
    <source>
        <dbReference type="ARBA" id="ARBA00022729"/>
    </source>
</evidence>
<dbReference type="InterPro" id="IPR054765">
    <property type="entry name" value="SLBB_dom"/>
</dbReference>
<sequence length="243" mass="26994">MFRFCLNLSIAFLCLLGATSCSFYKKTIYFQDISRRQQTEEAIKNFTPVTVQPNDILSISVTSLNPIAWPDTANTDKGYLVDQNGTISLPMVGTLAVAGKTTAAIAEEVKEKLLPYLKEPSVVVRVLNFKITVMGDVLKPDVYPVLSERITINEALGMAGDLNITAKRSNILLIREVDGRRIFVPIDLLAGRKTFNSEYYYLKNNDIIYVEAGRNKYASVDGNYRILSLLLSAASIVAIIVTR</sequence>
<keyword evidence="14" id="KW-0449">Lipoprotein</keyword>
<keyword evidence="9" id="KW-0406">Ion transport</keyword>
<evidence type="ECO:0000256" key="15">
    <source>
        <dbReference type="SAM" id="SignalP"/>
    </source>
</evidence>
<dbReference type="InterPro" id="IPR049712">
    <property type="entry name" value="Poly_export"/>
</dbReference>
<dbReference type="AlphaFoldDB" id="A0A1T5A7J1"/>
<evidence type="ECO:0000256" key="14">
    <source>
        <dbReference type="ARBA" id="ARBA00023288"/>
    </source>
</evidence>
<comment type="subcellular location">
    <subcellularLocation>
        <location evidence="1">Cell outer membrane</location>
        <topology evidence="1">Multi-pass membrane protein</topology>
    </subcellularLocation>
</comment>
<keyword evidence="19" id="KW-1185">Reference proteome</keyword>
<keyword evidence="6" id="KW-0812">Transmembrane</keyword>
<evidence type="ECO:0000259" key="16">
    <source>
        <dbReference type="Pfam" id="PF02563"/>
    </source>
</evidence>
<keyword evidence="12" id="KW-0564">Palmitate</keyword>
<evidence type="ECO:0000256" key="4">
    <source>
        <dbReference type="ARBA" id="ARBA00022452"/>
    </source>
</evidence>
<gene>
    <name evidence="18" type="ORF">SAMN05660226_00643</name>
</gene>
<dbReference type="Proteomes" id="UP000190541">
    <property type="component" value="Unassembled WGS sequence"/>
</dbReference>
<evidence type="ECO:0000256" key="12">
    <source>
        <dbReference type="ARBA" id="ARBA00023139"/>
    </source>
</evidence>
<evidence type="ECO:0000256" key="3">
    <source>
        <dbReference type="ARBA" id="ARBA00022448"/>
    </source>
</evidence>
<feature type="signal peptide" evidence="15">
    <location>
        <begin position="1"/>
        <end position="23"/>
    </location>
</feature>
<evidence type="ECO:0000256" key="5">
    <source>
        <dbReference type="ARBA" id="ARBA00022597"/>
    </source>
</evidence>
<dbReference type="Gene3D" id="3.30.1950.10">
    <property type="entry name" value="wza like domain"/>
    <property type="match status" value="1"/>
</dbReference>
<feature type="chain" id="PRO_5012482143" evidence="15">
    <location>
        <begin position="24"/>
        <end position="243"/>
    </location>
</feature>
<evidence type="ECO:0000256" key="2">
    <source>
        <dbReference type="ARBA" id="ARBA00009450"/>
    </source>
</evidence>
<dbReference type="GO" id="GO:0015288">
    <property type="term" value="F:porin activity"/>
    <property type="evidence" value="ECO:0007669"/>
    <property type="project" value="UniProtKB-KW"/>
</dbReference>
<dbReference type="RefSeq" id="WP_079715351.1">
    <property type="nucleotide sequence ID" value="NZ_FUYS01000001.1"/>
</dbReference>
<reference evidence="18 19" key="1">
    <citation type="submission" date="2017-02" db="EMBL/GenBank/DDBJ databases">
        <authorList>
            <person name="Peterson S.W."/>
        </authorList>
    </citation>
    <scope>NUCLEOTIDE SEQUENCE [LARGE SCALE GENOMIC DNA]</scope>
    <source>
        <strain evidence="18 19">DSM 22899</strain>
    </source>
</reference>
<dbReference type="GO" id="GO:0015159">
    <property type="term" value="F:polysaccharide transmembrane transporter activity"/>
    <property type="evidence" value="ECO:0007669"/>
    <property type="project" value="InterPro"/>
</dbReference>
<keyword evidence="3" id="KW-0813">Transport</keyword>
<name>A0A1T5A7J1_9SPHI</name>
<evidence type="ECO:0000313" key="19">
    <source>
        <dbReference type="Proteomes" id="UP000190541"/>
    </source>
</evidence>
<protein>
    <submittedName>
        <fullName evidence="18">Polysaccharide export outer membrane protein</fullName>
    </submittedName>
</protein>
<accession>A0A1T5A7J1</accession>
<dbReference type="GO" id="GO:0009279">
    <property type="term" value="C:cell outer membrane"/>
    <property type="evidence" value="ECO:0007669"/>
    <property type="project" value="UniProtKB-SubCell"/>
</dbReference>
<feature type="domain" description="SLBB" evidence="17">
    <location>
        <begin position="130"/>
        <end position="210"/>
    </location>
</feature>
<evidence type="ECO:0000256" key="10">
    <source>
        <dbReference type="ARBA" id="ARBA00023114"/>
    </source>
</evidence>
<evidence type="ECO:0000256" key="8">
    <source>
        <dbReference type="ARBA" id="ARBA00023047"/>
    </source>
</evidence>
<proteinExistence type="inferred from homology"/>
<keyword evidence="5" id="KW-0762">Sugar transport</keyword>
<evidence type="ECO:0000256" key="9">
    <source>
        <dbReference type="ARBA" id="ARBA00023065"/>
    </source>
</evidence>
<dbReference type="PANTHER" id="PTHR33619:SF3">
    <property type="entry name" value="POLYSACCHARIDE EXPORT PROTEIN GFCE-RELATED"/>
    <property type="match status" value="1"/>
</dbReference>
<comment type="similarity">
    <text evidence="2">Belongs to the BexD/CtrA/VexA family.</text>
</comment>
<keyword evidence="8" id="KW-0625">Polysaccharide transport</keyword>
<dbReference type="GO" id="GO:0006811">
    <property type="term" value="P:monoatomic ion transport"/>
    <property type="evidence" value="ECO:0007669"/>
    <property type="project" value="UniProtKB-KW"/>
</dbReference>
<feature type="domain" description="Polysaccharide export protein N-terminal" evidence="16">
    <location>
        <begin position="49"/>
        <end position="126"/>
    </location>
</feature>
<dbReference type="Pfam" id="PF22461">
    <property type="entry name" value="SLBB_2"/>
    <property type="match status" value="1"/>
</dbReference>
<dbReference type="GO" id="GO:0046930">
    <property type="term" value="C:pore complex"/>
    <property type="evidence" value="ECO:0007669"/>
    <property type="project" value="UniProtKB-KW"/>
</dbReference>
<dbReference type="InterPro" id="IPR003715">
    <property type="entry name" value="Poly_export_N"/>
</dbReference>
<evidence type="ECO:0000256" key="6">
    <source>
        <dbReference type="ARBA" id="ARBA00022692"/>
    </source>
</evidence>
<keyword evidence="7 15" id="KW-0732">Signal</keyword>